<dbReference type="RefSeq" id="WP_148038134.1">
    <property type="nucleotide sequence ID" value="NZ_LKGI01000118.1"/>
</dbReference>
<accession>A0A8B3GRG0</accession>
<sequence>MGIIPENTTVITYTRFVYYWLIRPYEPSIVIGDNTGQFRSDGIDISTPPVNDRTNPGNGYYRKNKVFHYLDKYSNKLYSNRLSELYCGQKAPYKENARNSISQFFDELYVDEFQDFTDNDYKLLMDLTKATEINIHYVGDFYQSLVSRSNKRGGTPYSKVGSLAEMVKKLENQKVLVDTKTLRKSWRCSAATCNFVNQKLGIPIECADFHEGEVLQLSEDRDISDVLYNPEITKLMWNAGTRGFNLFPSTNKWGYSKGNTYTDVCVILISSTDCILSDQNIVLKPLVLHSLYVALTRARRNVYLIDSAAYTRFVNALINT</sequence>
<protein>
    <submittedName>
        <fullName evidence="1">Superfamily I DNA and RNA helicases</fullName>
    </submittedName>
</protein>
<comment type="caution">
    <text evidence="1">The sequence shown here is derived from an EMBL/GenBank/DDBJ whole genome shotgun (WGS) entry which is preliminary data.</text>
</comment>
<dbReference type="AlphaFoldDB" id="A0A8B3GRG0"/>
<keyword evidence="1" id="KW-0378">Hydrolase</keyword>
<dbReference type="InterPro" id="IPR027417">
    <property type="entry name" value="P-loop_NTPase"/>
</dbReference>
<reference evidence="1 2" key="1">
    <citation type="journal article" date="2018" name="Front. Microbiol.">
        <title>Conversion of Methionine to Cysteine in Lactobacillus paracasei Depends on the Highly Mobile cysK-ctl-cysE Gene Cluster.</title>
        <authorList>
            <person name="Wuthrich D."/>
            <person name="Irmler S."/>
            <person name="Berthoud H."/>
            <person name="Guggenbuhl B."/>
            <person name="Eugster E."/>
            <person name="Bruggmann R."/>
        </authorList>
    </citation>
    <scope>NUCLEOTIDE SEQUENCE [LARGE SCALE GENOMIC DNA]</scope>
    <source>
        <strain evidence="1 2">FAM6012</strain>
    </source>
</reference>
<proteinExistence type="predicted"/>
<organism evidence="1 2">
    <name type="scientific">Lacticaseibacillus paracasei</name>
    <name type="common">Lactobacillus paracasei</name>
    <dbReference type="NCBI Taxonomy" id="1597"/>
    <lineage>
        <taxon>Bacteria</taxon>
        <taxon>Bacillati</taxon>
        <taxon>Bacillota</taxon>
        <taxon>Bacilli</taxon>
        <taxon>Lactobacillales</taxon>
        <taxon>Lactobacillaceae</taxon>
        <taxon>Lacticaseibacillus</taxon>
    </lineage>
</organism>
<name>A0A8B3GRG0_LACPA</name>
<gene>
    <name evidence="1" type="ORF">FAM6012_02952</name>
</gene>
<dbReference type="EMBL" id="LKGI01000118">
    <property type="protein sequence ID" value="RNE25818.1"/>
    <property type="molecule type" value="Genomic_DNA"/>
</dbReference>
<dbReference type="GO" id="GO:0004386">
    <property type="term" value="F:helicase activity"/>
    <property type="evidence" value="ECO:0007669"/>
    <property type="project" value="UniProtKB-KW"/>
</dbReference>
<dbReference type="Proteomes" id="UP000284123">
    <property type="component" value="Unassembled WGS sequence"/>
</dbReference>
<dbReference type="Gene3D" id="3.40.50.300">
    <property type="entry name" value="P-loop containing nucleotide triphosphate hydrolases"/>
    <property type="match status" value="1"/>
</dbReference>
<evidence type="ECO:0000313" key="2">
    <source>
        <dbReference type="Proteomes" id="UP000284123"/>
    </source>
</evidence>
<dbReference type="SUPFAM" id="SSF52540">
    <property type="entry name" value="P-loop containing nucleoside triphosphate hydrolases"/>
    <property type="match status" value="1"/>
</dbReference>
<keyword evidence="1" id="KW-0547">Nucleotide-binding</keyword>
<keyword evidence="1" id="KW-0347">Helicase</keyword>
<keyword evidence="1" id="KW-0067">ATP-binding</keyword>
<evidence type="ECO:0000313" key="1">
    <source>
        <dbReference type="EMBL" id="RNE25818.1"/>
    </source>
</evidence>